<name>A0A804JF26_MUSAM</name>
<dbReference type="SMART" id="SM00717">
    <property type="entry name" value="SANT"/>
    <property type="match status" value="2"/>
</dbReference>
<dbReference type="GO" id="GO:0003700">
    <property type="term" value="F:DNA-binding transcription factor activity"/>
    <property type="evidence" value="ECO:0007669"/>
    <property type="project" value="InterPro"/>
</dbReference>
<evidence type="ECO:0000313" key="11">
    <source>
        <dbReference type="Proteomes" id="UP000012960"/>
    </source>
</evidence>
<dbReference type="PANTHER" id="PTHR45675">
    <property type="entry name" value="MYB TRANSCRIPTION FACTOR-RELATED-RELATED"/>
    <property type="match status" value="1"/>
</dbReference>
<keyword evidence="3" id="KW-0805">Transcription regulation</keyword>
<dbReference type="CDD" id="cd00167">
    <property type="entry name" value="SANT"/>
    <property type="match status" value="2"/>
</dbReference>
<evidence type="ECO:0000259" key="8">
    <source>
        <dbReference type="PROSITE" id="PS51294"/>
    </source>
</evidence>
<reference evidence="9" key="1">
    <citation type="submission" date="2021-03" db="EMBL/GenBank/DDBJ databases">
        <authorList>
            <consortium name="Genoscope - CEA"/>
            <person name="William W."/>
        </authorList>
    </citation>
    <scope>NUCLEOTIDE SEQUENCE</scope>
    <source>
        <strain evidence="9">Doubled-haploid Pahang</strain>
    </source>
</reference>
<evidence type="ECO:0000259" key="7">
    <source>
        <dbReference type="PROSITE" id="PS50090"/>
    </source>
</evidence>
<proteinExistence type="predicted"/>
<dbReference type="InterPro" id="IPR044676">
    <property type="entry name" value="EOBI/EOBII-like_plant"/>
</dbReference>
<evidence type="ECO:0000256" key="2">
    <source>
        <dbReference type="ARBA" id="ARBA00022737"/>
    </source>
</evidence>
<evidence type="ECO:0000256" key="4">
    <source>
        <dbReference type="ARBA" id="ARBA00023125"/>
    </source>
</evidence>
<dbReference type="PROSITE" id="PS51294">
    <property type="entry name" value="HTH_MYB"/>
    <property type="match status" value="2"/>
</dbReference>
<dbReference type="Gramene" id="Ma06_t11270.1">
    <property type="protein sequence ID" value="Ma06_p11270.1"/>
    <property type="gene ID" value="Ma06_g11270"/>
</dbReference>
<keyword evidence="6" id="KW-0539">Nucleus</keyword>
<gene>
    <name evidence="9" type="ORF">GSMUA_157320.1</name>
</gene>
<evidence type="ECO:0000313" key="9">
    <source>
        <dbReference type="EMBL" id="CAG1845937.1"/>
    </source>
</evidence>
<reference evidence="10" key="2">
    <citation type="submission" date="2021-05" db="UniProtKB">
        <authorList>
            <consortium name="EnsemblPlants"/>
        </authorList>
    </citation>
    <scope>IDENTIFICATION</scope>
    <source>
        <strain evidence="10">subsp. malaccensis</strain>
    </source>
</reference>
<feature type="domain" description="Myb-like" evidence="7">
    <location>
        <begin position="40"/>
        <end position="92"/>
    </location>
</feature>
<evidence type="ECO:0000313" key="10">
    <source>
        <dbReference type="EnsemblPlants" id="Ma06_p11270.1"/>
    </source>
</evidence>
<dbReference type="AlphaFoldDB" id="A0A804JF26"/>
<dbReference type="Pfam" id="PF00249">
    <property type="entry name" value="Myb_DNA-binding"/>
    <property type="match status" value="2"/>
</dbReference>
<dbReference type="Proteomes" id="UP000012960">
    <property type="component" value="Unplaced"/>
</dbReference>
<dbReference type="KEGG" id="mus:103987403"/>
<dbReference type="GO" id="GO:0005634">
    <property type="term" value="C:nucleus"/>
    <property type="evidence" value="ECO:0000318"/>
    <property type="project" value="GO_Central"/>
</dbReference>
<dbReference type="OrthoDB" id="2143914at2759"/>
<dbReference type="FunFam" id="1.10.10.60:FF:000107">
    <property type="entry name" value="MYB transcription factor"/>
    <property type="match status" value="1"/>
</dbReference>
<evidence type="ECO:0000256" key="1">
    <source>
        <dbReference type="ARBA" id="ARBA00004123"/>
    </source>
</evidence>
<feature type="domain" description="Myb-like" evidence="7">
    <location>
        <begin position="93"/>
        <end position="143"/>
    </location>
</feature>
<dbReference type="EnsemblPlants" id="Ma06_t11270.1">
    <property type="protein sequence ID" value="Ma06_p11270.1"/>
    <property type="gene ID" value="Ma06_g11270"/>
</dbReference>
<sequence>MAYITWKLSPLHHSASSRLPIILAPGMSETRGSHSKHEDMELLNRGPWTVEEDKLLTHYIACHGEGRWNLLARCSGLRRTGKSCRLRWLNYLKPDVRRGNLTPEEQLLILELHSKWGNRWSRIAQHLPGRTDNEIKNYWRTRVQKQARQLKVDANSSKFRDAVRCYWMPRLLQKFGSSQTMQYSLEANTNTTTSDQVQHRPCQEIINPSMQYCQLGSSSSHEPQAPENHSAVFPPLPVNMSEFPWRASDEIHGVAFNIFSSGFSMNNAYDLGTCDLTPVSASAPIYWDLDYGTDNNDCSNYNGDNLWSMDELCDMLKSYVSGADIKVPFSDHNS</sequence>
<evidence type="ECO:0000256" key="3">
    <source>
        <dbReference type="ARBA" id="ARBA00023015"/>
    </source>
</evidence>
<dbReference type="FunFam" id="1.10.10.60:FF:000011">
    <property type="entry name" value="Myb transcription factor"/>
    <property type="match status" value="1"/>
</dbReference>
<comment type="subcellular location">
    <subcellularLocation>
        <location evidence="1">Nucleus</location>
    </subcellularLocation>
</comment>
<keyword evidence="2" id="KW-0677">Repeat</keyword>
<accession>A0A804JF26</accession>
<dbReference type="Gene3D" id="1.10.10.60">
    <property type="entry name" value="Homeodomain-like"/>
    <property type="match status" value="2"/>
</dbReference>
<keyword evidence="4" id="KW-0238">DNA-binding</keyword>
<feature type="domain" description="HTH myb-type" evidence="8">
    <location>
        <begin position="93"/>
        <end position="147"/>
    </location>
</feature>
<dbReference type="InterPro" id="IPR009057">
    <property type="entry name" value="Homeodomain-like_sf"/>
</dbReference>
<organism evidence="10 11">
    <name type="scientific">Musa acuminata subsp. malaccensis</name>
    <name type="common">Wild banana</name>
    <name type="synonym">Musa malaccensis</name>
    <dbReference type="NCBI Taxonomy" id="214687"/>
    <lineage>
        <taxon>Eukaryota</taxon>
        <taxon>Viridiplantae</taxon>
        <taxon>Streptophyta</taxon>
        <taxon>Embryophyta</taxon>
        <taxon>Tracheophyta</taxon>
        <taxon>Spermatophyta</taxon>
        <taxon>Magnoliopsida</taxon>
        <taxon>Liliopsida</taxon>
        <taxon>Zingiberales</taxon>
        <taxon>Musaceae</taxon>
        <taxon>Musa</taxon>
    </lineage>
</organism>
<dbReference type="GO" id="GO:0043565">
    <property type="term" value="F:sequence-specific DNA binding"/>
    <property type="evidence" value="ECO:0000318"/>
    <property type="project" value="GO_Central"/>
</dbReference>
<dbReference type="EMBL" id="HG996471">
    <property type="protein sequence ID" value="CAG1845937.1"/>
    <property type="molecule type" value="Genomic_DNA"/>
</dbReference>
<dbReference type="InterPro" id="IPR001005">
    <property type="entry name" value="SANT/Myb"/>
</dbReference>
<dbReference type="PANTHER" id="PTHR45675:SF127">
    <property type="entry name" value="(WILD MALAYSIAN BANANA) HYPOTHETICAL PROTEIN"/>
    <property type="match status" value="1"/>
</dbReference>
<feature type="domain" description="HTH myb-type" evidence="8">
    <location>
        <begin position="40"/>
        <end position="92"/>
    </location>
</feature>
<keyword evidence="5" id="KW-0804">Transcription</keyword>
<evidence type="ECO:0000256" key="6">
    <source>
        <dbReference type="ARBA" id="ARBA00023242"/>
    </source>
</evidence>
<dbReference type="SUPFAM" id="SSF46689">
    <property type="entry name" value="Homeodomain-like"/>
    <property type="match status" value="1"/>
</dbReference>
<protein>
    <submittedName>
        <fullName evidence="9">(wild Malaysian banana) hypothetical protein</fullName>
    </submittedName>
</protein>
<dbReference type="GO" id="GO:0006355">
    <property type="term" value="P:regulation of DNA-templated transcription"/>
    <property type="evidence" value="ECO:0000318"/>
    <property type="project" value="GO_Central"/>
</dbReference>
<dbReference type="PROSITE" id="PS50090">
    <property type="entry name" value="MYB_LIKE"/>
    <property type="match status" value="2"/>
</dbReference>
<dbReference type="InterPro" id="IPR017930">
    <property type="entry name" value="Myb_dom"/>
</dbReference>
<evidence type="ECO:0000256" key="5">
    <source>
        <dbReference type="ARBA" id="ARBA00023163"/>
    </source>
</evidence>
<keyword evidence="11" id="KW-1185">Reference proteome</keyword>